<evidence type="ECO:0000256" key="1">
    <source>
        <dbReference type="SAM" id="Phobius"/>
    </source>
</evidence>
<keyword evidence="3" id="KW-1185">Reference proteome</keyword>
<dbReference type="Proteomes" id="UP000807025">
    <property type="component" value="Unassembled WGS sequence"/>
</dbReference>
<sequence length="210" mass="22820">MDSDLQRPPVSSWLLISSAALAFPALMCRSALARKAMLLPVAGIALYIATVGMSIGDYVMAGALTAHVFAIFDFLALTDAHLELRLADQAAPSAGSLPFFERAKWALRLLTSPRLIGWANEPKNGSNPPRPAETSRIRFAAKQIIYITFHLLNMKVLSITMTWHLPRNGLDLASMGCGLASMGWGWRLMDILRYGAIASTGLSVVHRALT</sequence>
<evidence type="ECO:0000313" key="2">
    <source>
        <dbReference type="EMBL" id="KAF9499219.1"/>
    </source>
</evidence>
<reference evidence="2" key="1">
    <citation type="submission" date="2020-11" db="EMBL/GenBank/DDBJ databases">
        <authorList>
            <consortium name="DOE Joint Genome Institute"/>
            <person name="Ahrendt S."/>
            <person name="Riley R."/>
            <person name="Andreopoulos W."/>
            <person name="Labutti K."/>
            <person name="Pangilinan J."/>
            <person name="Ruiz-Duenas F.J."/>
            <person name="Barrasa J.M."/>
            <person name="Sanchez-Garcia M."/>
            <person name="Camarero S."/>
            <person name="Miyauchi S."/>
            <person name="Serrano A."/>
            <person name="Linde D."/>
            <person name="Babiker R."/>
            <person name="Drula E."/>
            <person name="Ayuso-Fernandez I."/>
            <person name="Pacheco R."/>
            <person name="Padilla G."/>
            <person name="Ferreira P."/>
            <person name="Barriuso J."/>
            <person name="Kellner H."/>
            <person name="Castanera R."/>
            <person name="Alfaro M."/>
            <person name="Ramirez L."/>
            <person name="Pisabarro A.G."/>
            <person name="Kuo A."/>
            <person name="Tritt A."/>
            <person name="Lipzen A."/>
            <person name="He G."/>
            <person name="Yan M."/>
            <person name="Ng V."/>
            <person name="Cullen D."/>
            <person name="Martin F."/>
            <person name="Rosso M.-N."/>
            <person name="Henrissat B."/>
            <person name="Hibbett D."/>
            <person name="Martinez A.T."/>
            <person name="Grigoriev I.V."/>
        </authorList>
    </citation>
    <scope>NUCLEOTIDE SEQUENCE</scope>
    <source>
        <strain evidence="2">ATCC 90797</strain>
    </source>
</reference>
<keyword evidence="1" id="KW-0472">Membrane</keyword>
<comment type="caution">
    <text evidence="2">The sequence shown here is derived from an EMBL/GenBank/DDBJ whole genome shotgun (WGS) entry which is preliminary data.</text>
</comment>
<accession>A0A9P6A422</accession>
<gene>
    <name evidence="2" type="ORF">BDN71DRAFT_225686</name>
</gene>
<keyword evidence="1" id="KW-1133">Transmembrane helix</keyword>
<protein>
    <submittedName>
        <fullName evidence="2">Uncharacterized protein</fullName>
    </submittedName>
</protein>
<organism evidence="2 3">
    <name type="scientific">Pleurotus eryngii</name>
    <name type="common">Boletus of the steppes</name>
    <dbReference type="NCBI Taxonomy" id="5323"/>
    <lineage>
        <taxon>Eukaryota</taxon>
        <taxon>Fungi</taxon>
        <taxon>Dikarya</taxon>
        <taxon>Basidiomycota</taxon>
        <taxon>Agaricomycotina</taxon>
        <taxon>Agaricomycetes</taxon>
        <taxon>Agaricomycetidae</taxon>
        <taxon>Agaricales</taxon>
        <taxon>Pleurotineae</taxon>
        <taxon>Pleurotaceae</taxon>
        <taxon>Pleurotus</taxon>
    </lineage>
</organism>
<name>A0A9P6A422_PLEER</name>
<feature type="transmembrane region" description="Helical" evidence="1">
    <location>
        <begin position="36"/>
        <end position="53"/>
    </location>
</feature>
<dbReference type="EMBL" id="MU154533">
    <property type="protein sequence ID" value="KAF9499219.1"/>
    <property type="molecule type" value="Genomic_DNA"/>
</dbReference>
<evidence type="ECO:0000313" key="3">
    <source>
        <dbReference type="Proteomes" id="UP000807025"/>
    </source>
</evidence>
<keyword evidence="1" id="KW-0812">Transmembrane</keyword>
<proteinExistence type="predicted"/>
<feature type="transmembrane region" description="Helical" evidence="1">
    <location>
        <begin position="12"/>
        <end position="29"/>
    </location>
</feature>
<dbReference type="AlphaFoldDB" id="A0A9P6A422"/>
<dbReference type="OrthoDB" id="1077582at2759"/>